<evidence type="ECO:0000313" key="2">
    <source>
        <dbReference type="Proteomes" id="UP001595751"/>
    </source>
</evidence>
<organism evidence="1 2">
    <name type="scientific">Corynebacterium hansenii</name>
    <dbReference type="NCBI Taxonomy" id="394964"/>
    <lineage>
        <taxon>Bacteria</taxon>
        <taxon>Bacillati</taxon>
        <taxon>Actinomycetota</taxon>
        <taxon>Actinomycetes</taxon>
        <taxon>Mycobacteriales</taxon>
        <taxon>Corynebacteriaceae</taxon>
        <taxon>Corynebacterium</taxon>
    </lineage>
</organism>
<proteinExistence type="predicted"/>
<name>A0ABV7ZTB8_9CORY</name>
<evidence type="ECO:0008006" key="3">
    <source>
        <dbReference type="Google" id="ProtNLM"/>
    </source>
</evidence>
<protein>
    <recommendedName>
        <fullName evidence="3">GNAT family N-acetyltransferase</fullName>
    </recommendedName>
</protein>
<dbReference type="EMBL" id="JBHRZN010000003">
    <property type="protein sequence ID" value="MFC3850606.1"/>
    <property type="molecule type" value="Genomic_DNA"/>
</dbReference>
<dbReference type="Gene3D" id="3.40.630.30">
    <property type="match status" value="1"/>
</dbReference>
<dbReference type="RefSeq" id="WP_290290415.1">
    <property type="nucleotide sequence ID" value="NZ_CP047211.1"/>
</dbReference>
<dbReference type="Proteomes" id="UP001595751">
    <property type="component" value="Unassembled WGS sequence"/>
</dbReference>
<evidence type="ECO:0000313" key="1">
    <source>
        <dbReference type="EMBL" id="MFC3850606.1"/>
    </source>
</evidence>
<dbReference type="InterPro" id="IPR016181">
    <property type="entry name" value="Acyl_CoA_acyltransferase"/>
</dbReference>
<keyword evidence="2" id="KW-1185">Reference proteome</keyword>
<dbReference type="SUPFAM" id="SSF55729">
    <property type="entry name" value="Acyl-CoA N-acyltransferases (Nat)"/>
    <property type="match status" value="1"/>
</dbReference>
<comment type="caution">
    <text evidence="1">The sequence shown here is derived from an EMBL/GenBank/DDBJ whole genome shotgun (WGS) entry which is preliminary data.</text>
</comment>
<sequence length="92" mass="9872">MTAHPRTRPAIRKDAGAIRVLEAAANIARRRGKTALTLTTFADVPWNGPLYRRLGFGELDEGALPGPLAAARARETAAGLDAEPRIAMRRAV</sequence>
<accession>A0ABV7ZTB8</accession>
<reference evidence="2" key="1">
    <citation type="journal article" date="2019" name="Int. J. Syst. Evol. Microbiol.">
        <title>The Global Catalogue of Microorganisms (GCM) 10K type strain sequencing project: providing services to taxonomists for standard genome sequencing and annotation.</title>
        <authorList>
            <consortium name="The Broad Institute Genomics Platform"/>
            <consortium name="The Broad Institute Genome Sequencing Center for Infectious Disease"/>
            <person name="Wu L."/>
            <person name="Ma J."/>
        </authorList>
    </citation>
    <scope>NUCLEOTIDE SEQUENCE [LARGE SCALE GENOMIC DNA]</scope>
    <source>
        <strain evidence="2">CCUG 53252</strain>
    </source>
</reference>
<gene>
    <name evidence="1" type="ORF">ACFORJ_10580</name>
</gene>